<protein>
    <submittedName>
        <fullName evidence="2">Ovule protein</fullName>
    </submittedName>
</protein>
<name>A0A1I7ULT4_9PELO</name>
<organism evidence="1 2">
    <name type="scientific">Caenorhabditis tropicalis</name>
    <dbReference type="NCBI Taxonomy" id="1561998"/>
    <lineage>
        <taxon>Eukaryota</taxon>
        <taxon>Metazoa</taxon>
        <taxon>Ecdysozoa</taxon>
        <taxon>Nematoda</taxon>
        <taxon>Chromadorea</taxon>
        <taxon>Rhabditida</taxon>
        <taxon>Rhabditina</taxon>
        <taxon>Rhabditomorpha</taxon>
        <taxon>Rhabditoidea</taxon>
        <taxon>Rhabditidae</taxon>
        <taxon>Peloderinae</taxon>
        <taxon>Caenorhabditis</taxon>
    </lineage>
</organism>
<evidence type="ECO:0000313" key="2">
    <source>
        <dbReference type="WBParaSite" id="Csp11.Scaffold630.g17245.t1"/>
    </source>
</evidence>
<keyword evidence="1" id="KW-1185">Reference proteome</keyword>
<reference evidence="2" key="1">
    <citation type="submission" date="2016-11" db="UniProtKB">
        <authorList>
            <consortium name="WormBaseParasite"/>
        </authorList>
    </citation>
    <scope>IDENTIFICATION</scope>
</reference>
<dbReference type="WBParaSite" id="Csp11.Scaffold630.g17245.t1">
    <property type="protein sequence ID" value="Csp11.Scaffold630.g17245.t1"/>
    <property type="gene ID" value="Csp11.Scaffold630.g17245"/>
</dbReference>
<dbReference type="Proteomes" id="UP000095282">
    <property type="component" value="Unplaced"/>
</dbReference>
<sequence>MKRKGKRRLLEGNFIYPDTQIFLILQPLSVSTSLSSRDHSRVKRGFFKSIGRGIRNIGKQIFGPNRDNWSVPNG</sequence>
<accession>A0A1I7ULT4</accession>
<evidence type="ECO:0000313" key="1">
    <source>
        <dbReference type="Proteomes" id="UP000095282"/>
    </source>
</evidence>
<dbReference type="AlphaFoldDB" id="A0A1I7ULT4"/>
<proteinExistence type="predicted"/>